<name>A0ABD1ZQH7_9MARC</name>
<evidence type="ECO:0008006" key="3">
    <source>
        <dbReference type="Google" id="ProtNLM"/>
    </source>
</evidence>
<dbReference type="EMBL" id="JBHFFA010000001">
    <property type="protein sequence ID" value="KAL2653702.1"/>
    <property type="molecule type" value="Genomic_DNA"/>
</dbReference>
<dbReference type="Proteomes" id="UP001605036">
    <property type="component" value="Unassembled WGS sequence"/>
</dbReference>
<reference evidence="1 2" key="1">
    <citation type="submission" date="2024-09" db="EMBL/GenBank/DDBJ databases">
        <title>Chromosome-scale assembly of Riccia fluitans.</title>
        <authorList>
            <person name="Paukszto L."/>
            <person name="Sawicki J."/>
            <person name="Karawczyk K."/>
            <person name="Piernik-Szablinska J."/>
            <person name="Szczecinska M."/>
            <person name="Mazdziarz M."/>
        </authorList>
    </citation>
    <scope>NUCLEOTIDE SEQUENCE [LARGE SCALE GENOMIC DNA]</scope>
    <source>
        <strain evidence="1">Rf_01</strain>
        <tissue evidence="1">Aerial parts of the thallus</tissue>
    </source>
</reference>
<dbReference type="Gene3D" id="2.80.10.50">
    <property type="match status" value="1"/>
</dbReference>
<sequence length="324" mass="36980">MSGNSRSRLTVQGIPLPFTPFQLVDEELHSPISARSGEHYPAELVHSRANLSTVQTFFLLVPVDINAHYYILNLGTRRALCVGNEGHVLMRPVDRQPDIWEIIPSTTFPEGRYLLKKLNGYQYLTKGNIVNREESSCVITTSPQEQGLESRQTWMFSFIEGDLKGIPPTQTLFKLRNVGTERFLCMRNDTVLRSISPGDAPVAEPNMDPLFRLVAPRARHILFPSAYLIESVKTNQFLSHKREDNRDVLNLENRDDENHNQFWEIVAWGPSFGAYIFRNCDTDCVLLNGADVNGERDNVPVLTFPTRQVHLTLDKFHLWVFSVV</sequence>
<protein>
    <recommendedName>
        <fullName evidence="3">Ricin B lectin domain-containing protein</fullName>
    </recommendedName>
</protein>
<organism evidence="1 2">
    <name type="scientific">Riccia fluitans</name>
    <dbReference type="NCBI Taxonomy" id="41844"/>
    <lineage>
        <taxon>Eukaryota</taxon>
        <taxon>Viridiplantae</taxon>
        <taxon>Streptophyta</taxon>
        <taxon>Embryophyta</taxon>
        <taxon>Marchantiophyta</taxon>
        <taxon>Marchantiopsida</taxon>
        <taxon>Marchantiidae</taxon>
        <taxon>Marchantiales</taxon>
        <taxon>Ricciaceae</taxon>
        <taxon>Riccia</taxon>
    </lineage>
</organism>
<proteinExistence type="predicted"/>
<gene>
    <name evidence="1" type="ORF">R1flu_021830</name>
</gene>
<evidence type="ECO:0000313" key="1">
    <source>
        <dbReference type="EMBL" id="KAL2653702.1"/>
    </source>
</evidence>
<evidence type="ECO:0000313" key="2">
    <source>
        <dbReference type="Proteomes" id="UP001605036"/>
    </source>
</evidence>
<keyword evidence="2" id="KW-1185">Reference proteome</keyword>
<comment type="caution">
    <text evidence="1">The sequence shown here is derived from an EMBL/GenBank/DDBJ whole genome shotgun (WGS) entry which is preliminary data.</text>
</comment>
<accession>A0ABD1ZQH7</accession>
<dbReference type="AlphaFoldDB" id="A0ABD1ZQH7"/>